<dbReference type="AlphaFoldDB" id="A0A150HYM1"/>
<reference evidence="1 2" key="1">
    <citation type="journal article" date="2016" name="Sci. Rep.">
        <title>Genomic and phenotypic characterization of the species Acinetobacter venetianus.</title>
        <authorList>
            <person name="Fondi M."/>
            <person name="Maida I."/>
            <person name="Perrin E."/>
            <person name="Orlandini V."/>
            <person name="La Torre L."/>
            <person name="Bosi E."/>
            <person name="Negroni A."/>
            <person name="Zanaroli G."/>
            <person name="Fava F."/>
            <person name="Decorosi F."/>
            <person name="Giovannetti L."/>
            <person name="Viti C."/>
            <person name="Vaneechoutte M."/>
            <person name="Dijkshoorn L."/>
            <person name="Fani R."/>
        </authorList>
    </citation>
    <scope>NUCLEOTIDE SEQUENCE [LARGE SCALE GENOMIC DNA]</scope>
    <source>
        <strain evidence="1 2">LUH5627</strain>
    </source>
</reference>
<dbReference type="Proteomes" id="UP000075680">
    <property type="component" value="Unassembled WGS sequence"/>
</dbReference>
<dbReference type="PATRIC" id="fig|52133.18.peg.1119"/>
<dbReference type="RefSeq" id="WP_004881037.1">
    <property type="nucleotide sequence ID" value="NZ_BCLZ01000019.1"/>
</dbReference>
<dbReference type="EMBL" id="JRUE01000092">
    <property type="protein sequence ID" value="KXZ72356.1"/>
    <property type="molecule type" value="Genomic_DNA"/>
</dbReference>
<dbReference type="PROSITE" id="PS51257">
    <property type="entry name" value="PROKAR_LIPOPROTEIN"/>
    <property type="match status" value="1"/>
</dbReference>
<organism evidence="1 2">
    <name type="scientific">Acinetobacter venetianus</name>
    <dbReference type="NCBI Taxonomy" id="52133"/>
    <lineage>
        <taxon>Bacteria</taxon>
        <taxon>Pseudomonadati</taxon>
        <taxon>Pseudomonadota</taxon>
        <taxon>Gammaproteobacteria</taxon>
        <taxon>Moraxellales</taxon>
        <taxon>Moraxellaceae</taxon>
        <taxon>Acinetobacter</taxon>
    </lineage>
</organism>
<evidence type="ECO:0000313" key="2">
    <source>
        <dbReference type="Proteomes" id="UP000075680"/>
    </source>
</evidence>
<evidence type="ECO:0000313" key="1">
    <source>
        <dbReference type="EMBL" id="KXZ72356.1"/>
    </source>
</evidence>
<gene>
    <name evidence="1" type="ORF">AVENLUH5627_01080</name>
</gene>
<accession>A0A137XIB8</accession>
<protein>
    <submittedName>
        <fullName evidence="1">Uncharacterized protein</fullName>
    </submittedName>
</protein>
<proteinExistence type="predicted"/>
<accession>A0A150HYM1</accession>
<dbReference type="GeneID" id="58195561"/>
<sequence>MNRILMASLLMLVVVLSGCVTTRGLVTLADPKVTAQPENLNKTAIIKIVEDDRVFEEKPKTPNIPSLKGGLEKATADDKAKAIARKRNGYGKALGDIMLRDGTVASTVEKRVVSALNQSGYRVVPASEANYQNADLVISVKIDKFWSWVELGFWAAKLNTEIETTILNDKEPAKKIVVETKITKSLQAVTGAMWIKNTNLALDDYEAKLVNKLKENN</sequence>
<name>A0A150HYM1_9GAMM</name>
<comment type="caution">
    <text evidence="1">The sequence shown here is derived from an EMBL/GenBank/DDBJ whole genome shotgun (WGS) entry which is preliminary data.</text>
</comment>